<proteinExistence type="predicted"/>
<dbReference type="InterPro" id="IPR016187">
    <property type="entry name" value="CTDL_fold"/>
</dbReference>
<dbReference type="InterPro" id="IPR051043">
    <property type="entry name" value="Sulfatase_Mod_Factor_Kinase"/>
</dbReference>
<protein>
    <submittedName>
        <fullName evidence="6">Ergothioneine biosynthesis protein EgtB</fullName>
    </submittedName>
</protein>
<dbReference type="InterPro" id="IPR024775">
    <property type="entry name" value="DinB-like"/>
</dbReference>
<dbReference type="InterPro" id="IPR017806">
    <property type="entry name" value="EgtB"/>
</dbReference>
<evidence type="ECO:0000256" key="3">
    <source>
        <dbReference type="ARBA" id="ARBA00037882"/>
    </source>
</evidence>
<name>A0A6G4WP95_9HYPH</name>
<dbReference type="InterPro" id="IPR042095">
    <property type="entry name" value="SUMF_sf"/>
</dbReference>
<evidence type="ECO:0000256" key="1">
    <source>
        <dbReference type="ARBA" id="ARBA00023002"/>
    </source>
</evidence>
<evidence type="ECO:0000313" key="6">
    <source>
        <dbReference type="EMBL" id="NGO55887.1"/>
    </source>
</evidence>
<feature type="domain" description="Sulfatase-modifying factor enzyme-like" evidence="4">
    <location>
        <begin position="391"/>
        <end position="470"/>
    </location>
</feature>
<organism evidence="6 7">
    <name type="scientific">Allomesorhizobium camelthorni</name>
    <dbReference type="NCBI Taxonomy" id="475069"/>
    <lineage>
        <taxon>Bacteria</taxon>
        <taxon>Pseudomonadati</taxon>
        <taxon>Pseudomonadota</taxon>
        <taxon>Alphaproteobacteria</taxon>
        <taxon>Hyphomicrobiales</taxon>
        <taxon>Phyllobacteriaceae</taxon>
        <taxon>Allomesorhizobium</taxon>
    </lineage>
</organism>
<reference evidence="6 7" key="1">
    <citation type="submission" date="2020-02" db="EMBL/GenBank/DDBJ databases">
        <title>Genome sequence of strain CCNWXJ40-4.</title>
        <authorList>
            <person name="Gao J."/>
            <person name="Sun J."/>
        </authorList>
    </citation>
    <scope>NUCLEOTIDE SEQUENCE [LARGE SCALE GENOMIC DNA]</scope>
    <source>
        <strain evidence="6 7">CCNWXJ 40-4</strain>
    </source>
</reference>
<evidence type="ECO:0000259" key="5">
    <source>
        <dbReference type="Pfam" id="PF12867"/>
    </source>
</evidence>
<dbReference type="EMBL" id="JAAKZF010000145">
    <property type="protein sequence ID" value="NGO55887.1"/>
    <property type="molecule type" value="Genomic_DNA"/>
</dbReference>
<dbReference type="GO" id="GO:0052699">
    <property type="term" value="P:ergothioneine biosynthetic process"/>
    <property type="evidence" value="ECO:0007669"/>
    <property type="project" value="InterPro"/>
</dbReference>
<gene>
    <name evidence="6" type="ORF">G6N73_33605</name>
</gene>
<keyword evidence="2" id="KW-0408">Iron</keyword>
<dbReference type="PANTHER" id="PTHR23150:SF36">
    <property type="entry name" value="HERCYNINE OXYGENASE"/>
    <property type="match status" value="1"/>
</dbReference>
<feature type="domain" description="Sulfatase-modifying factor enzyme-like" evidence="4">
    <location>
        <begin position="239"/>
        <end position="383"/>
    </location>
</feature>
<dbReference type="AlphaFoldDB" id="A0A6G4WP95"/>
<dbReference type="Pfam" id="PF03781">
    <property type="entry name" value="FGE-sulfatase"/>
    <property type="match status" value="2"/>
</dbReference>
<dbReference type="NCBIfam" id="TIGR03440">
    <property type="entry name" value="egtB_TIGR03440"/>
    <property type="match status" value="1"/>
</dbReference>
<feature type="domain" description="DinB-like" evidence="5">
    <location>
        <begin position="68"/>
        <end position="199"/>
    </location>
</feature>
<dbReference type="SUPFAM" id="SSF56436">
    <property type="entry name" value="C-type lectin-like"/>
    <property type="match status" value="1"/>
</dbReference>
<dbReference type="Gene3D" id="3.90.1580.10">
    <property type="entry name" value="paralog of FGE (formylglycine-generating enzyme)"/>
    <property type="match status" value="1"/>
</dbReference>
<dbReference type="PANTHER" id="PTHR23150">
    <property type="entry name" value="SULFATASE MODIFYING FACTOR 1, 2"/>
    <property type="match status" value="1"/>
</dbReference>
<dbReference type="Pfam" id="PF12867">
    <property type="entry name" value="DinB_2"/>
    <property type="match status" value="1"/>
</dbReference>
<dbReference type="Proteomes" id="UP001642900">
    <property type="component" value="Unassembled WGS sequence"/>
</dbReference>
<comment type="caution">
    <text evidence="6">The sequence shown here is derived from an EMBL/GenBank/DDBJ whole genome shotgun (WGS) entry which is preliminary data.</text>
</comment>
<accession>A0A6G4WP95</accession>
<evidence type="ECO:0000256" key="2">
    <source>
        <dbReference type="ARBA" id="ARBA00023004"/>
    </source>
</evidence>
<comment type="pathway">
    <text evidence="3">Amino-acid biosynthesis; ergothioneine biosynthesis.</text>
</comment>
<keyword evidence="1" id="KW-0560">Oxidoreductase</keyword>
<evidence type="ECO:0000313" key="7">
    <source>
        <dbReference type="Proteomes" id="UP001642900"/>
    </source>
</evidence>
<evidence type="ECO:0000259" key="4">
    <source>
        <dbReference type="Pfam" id="PF03781"/>
    </source>
</evidence>
<keyword evidence="7" id="KW-1185">Reference proteome</keyword>
<sequence>MPQFTKGVVGRWDTPFGFPTLKHSLGCGLRGRPSPRDPHPKNFGKVYFVEPAYLFQSTLAPNDLQRLFREVRTTSERLAEPLSDADATVQSMQDASPSKWHLAHTTWFFEAMVLKPHLPDYSDFDDGFSFLFNSYYETLGARQPRPRRGMITRPSLNEIFAYRTYVDAAIDTLLSSQPPRDVTELVELGCHHEQQHQELLLTDILHLFAQNPLHPGYRDPALVAVETEPAPPLSFSAFAGGIYEVGHGGPGFAFDSEGPRHRALVEPFRLADRLVTNAEWIAFIEDGGYRNSLLWLSEGWAKTLADGWTQPLYWERRDGEYWTMTLRGSQPLDPTAPVCHVSFFEADAFATWAGARLPTEAEWEIASDGLSLDGNLLDTDRLRPKPAAARANGLQQMFGDVWEWTRSPFTPYPRFRAVEGAVGEYNGKFMSGQFVLRGGSCVTPPGHIRASYRNFFPAHTRWQFSGLRLAQDA</sequence>
<dbReference type="InterPro" id="IPR005532">
    <property type="entry name" value="SUMF_dom"/>
</dbReference>
<dbReference type="RefSeq" id="WP_165034227.1">
    <property type="nucleotide sequence ID" value="NZ_JAAKZF010000145.1"/>
</dbReference>